<dbReference type="SUPFAM" id="SSF50475">
    <property type="entry name" value="FMN-binding split barrel"/>
    <property type="match status" value="1"/>
</dbReference>
<evidence type="ECO:0000256" key="3">
    <source>
        <dbReference type="ARBA" id="ARBA00022630"/>
    </source>
</evidence>
<feature type="binding site" evidence="7 8">
    <location>
        <position position="194"/>
    </location>
    <ligand>
        <name>FMN</name>
        <dbReference type="ChEBI" id="CHEBI:58210"/>
    </ligand>
</feature>
<dbReference type="HAMAP" id="MF_01629">
    <property type="entry name" value="PdxH"/>
    <property type="match status" value="1"/>
</dbReference>
<feature type="binding site" evidence="7">
    <location>
        <position position="122"/>
    </location>
    <ligand>
        <name>substrate</name>
    </ligand>
</feature>
<dbReference type="NCBIfam" id="NF004231">
    <property type="entry name" value="PRK05679.1"/>
    <property type="match status" value="1"/>
</dbReference>
<dbReference type="FunFam" id="2.30.110.10:FF:000020">
    <property type="entry name" value="PNPO isoform 11"/>
    <property type="match status" value="1"/>
</dbReference>
<feature type="binding site" evidence="7 8">
    <location>
        <begin position="60"/>
        <end position="65"/>
    </location>
    <ligand>
        <name>FMN</name>
        <dbReference type="ChEBI" id="CHEBI:58210"/>
    </ligand>
</feature>
<evidence type="ECO:0000256" key="6">
    <source>
        <dbReference type="ARBA" id="ARBA00023096"/>
    </source>
</evidence>
<feature type="binding site" evidence="7">
    <location>
        <position position="126"/>
    </location>
    <ligand>
        <name>substrate</name>
    </ligand>
</feature>
<feature type="binding site" evidence="7">
    <location>
        <position position="65"/>
    </location>
    <ligand>
        <name>substrate</name>
    </ligand>
</feature>
<feature type="binding site" evidence="7">
    <location>
        <begin position="190"/>
        <end position="192"/>
    </location>
    <ligand>
        <name>substrate</name>
    </ligand>
</feature>
<dbReference type="EMBL" id="JPOS01000035">
    <property type="protein sequence ID" value="KGE87519.1"/>
    <property type="molecule type" value="Genomic_DNA"/>
</dbReference>
<keyword evidence="3 7" id="KW-0285">Flavoprotein</keyword>
<gene>
    <name evidence="7" type="primary">pdxH</name>
    <name evidence="11" type="ORF">IX84_15040</name>
</gene>
<dbReference type="PANTHER" id="PTHR10851">
    <property type="entry name" value="PYRIDOXINE-5-PHOSPHATE OXIDASE"/>
    <property type="match status" value="1"/>
</dbReference>
<comment type="caution">
    <text evidence="11">The sequence shown here is derived from an EMBL/GenBank/DDBJ whole genome shotgun (WGS) entry which is preliminary data.</text>
</comment>
<comment type="cofactor">
    <cofactor evidence="7 8">
        <name>FMN</name>
        <dbReference type="ChEBI" id="CHEBI:58210"/>
    </cofactor>
    <text evidence="7 8">Binds 1 FMN per subunit.</text>
</comment>
<evidence type="ECO:0000256" key="7">
    <source>
        <dbReference type="HAMAP-Rule" id="MF_01629"/>
    </source>
</evidence>
<comment type="function">
    <text evidence="7">Catalyzes the oxidation of either pyridoxine 5'-phosphate (PNP) or pyridoxamine 5'-phosphate (PMP) into pyridoxal 5'-phosphate (PLP).</text>
</comment>
<dbReference type="Proteomes" id="UP000029736">
    <property type="component" value="Unassembled WGS sequence"/>
</dbReference>
<feature type="binding site" evidence="7 8">
    <location>
        <position position="104"/>
    </location>
    <ligand>
        <name>FMN</name>
        <dbReference type="ChEBI" id="CHEBI:58210"/>
    </ligand>
</feature>
<dbReference type="Gene3D" id="2.30.110.10">
    <property type="entry name" value="Electron Transport, Fmn-binding Protein, Chain A"/>
    <property type="match status" value="1"/>
</dbReference>
<feature type="binding site" evidence="7 8">
    <location>
        <begin position="75"/>
        <end position="76"/>
    </location>
    <ligand>
        <name>FMN</name>
        <dbReference type="ChEBI" id="CHEBI:58210"/>
    </ligand>
</feature>
<accession>A0A098S580</accession>
<feature type="binding site" evidence="7 8">
    <location>
        <position position="82"/>
    </location>
    <ligand>
        <name>FMN</name>
        <dbReference type="ChEBI" id="CHEBI:58210"/>
    </ligand>
</feature>
<comment type="pathway">
    <text evidence="7">Cofactor metabolism; pyridoxal 5'-phosphate salvage; pyridoxal 5'-phosphate from pyridoxine 5'-phosphate: step 1/1.</text>
</comment>
<feature type="binding site" evidence="7 8">
    <location>
        <position position="81"/>
    </location>
    <ligand>
        <name>FMN</name>
        <dbReference type="ChEBI" id="CHEBI:58210"/>
    </ligand>
</feature>
<comment type="pathway">
    <text evidence="7">Cofactor metabolism; pyridoxal 5'-phosphate salvage; pyridoxal 5'-phosphate from pyridoxamine 5'-phosphate: step 1/1.</text>
</comment>
<dbReference type="InterPro" id="IPR000659">
    <property type="entry name" value="Pyridox_Oxase"/>
</dbReference>
<keyword evidence="12" id="KW-1185">Reference proteome</keyword>
<comment type="catalytic activity">
    <reaction evidence="7">
        <text>pyridoxine 5'-phosphate + O2 = pyridoxal 5'-phosphate + H2O2</text>
        <dbReference type="Rhea" id="RHEA:15149"/>
        <dbReference type="ChEBI" id="CHEBI:15379"/>
        <dbReference type="ChEBI" id="CHEBI:16240"/>
        <dbReference type="ChEBI" id="CHEBI:58589"/>
        <dbReference type="ChEBI" id="CHEBI:597326"/>
        <dbReference type="EC" id="1.4.3.5"/>
    </reaction>
</comment>
<dbReference type="RefSeq" id="WP_044222025.1">
    <property type="nucleotide sequence ID" value="NZ_JBKAGJ010000034.1"/>
</dbReference>
<evidence type="ECO:0000256" key="5">
    <source>
        <dbReference type="ARBA" id="ARBA00023002"/>
    </source>
</evidence>
<dbReference type="Pfam" id="PF01243">
    <property type="entry name" value="PNPOx_N"/>
    <property type="match status" value="1"/>
</dbReference>
<evidence type="ECO:0000256" key="1">
    <source>
        <dbReference type="ARBA" id="ARBA00007301"/>
    </source>
</evidence>
<evidence type="ECO:0000259" key="9">
    <source>
        <dbReference type="Pfam" id="PF01243"/>
    </source>
</evidence>
<keyword evidence="6 7" id="KW-0664">Pyridoxine biosynthesis</keyword>
<feature type="domain" description="Pyridoxine 5'-phosphate oxidase dimerisation C-terminal" evidence="10">
    <location>
        <begin position="171"/>
        <end position="211"/>
    </location>
</feature>
<feature type="binding site" evidence="7 8">
    <location>
        <position position="184"/>
    </location>
    <ligand>
        <name>FMN</name>
        <dbReference type="ChEBI" id="CHEBI:58210"/>
    </ligand>
</feature>
<comment type="subunit">
    <text evidence="2 7">Homodimer.</text>
</comment>
<dbReference type="GO" id="GO:0010181">
    <property type="term" value="F:FMN binding"/>
    <property type="evidence" value="ECO:0007669"/>
    <property type="project" value="UniProtKB-UniRule"/>
</dbReference>
<dbReference type="NCBIfam" id="TIGR00558">
    <property type="entry name" value="pdxH"/>
    <property type="match status" value="1"/>
</dbReference>
<reference evidence="11 12" key="1">
    <citation type="journal article" date="2014" name="Int. J. Syst. Evol. Microbiol.">
        <title>Phaeodactylibacter xiamenensis gen. nov., sp. nov., a member of the family Saprospiraceae isolated from the marine alga Phaeodactylum tricornutum.</title>
        <authorList>
            <person name="Chen Z.Jr."/>
            <person name="Lei X."/>
            <person name="Lai Q."/>
            <person name="Li Y."/>
            <person name="Zhang B."/>
            <person name="Zhang J."/>
            <person name="Zhang H."/>
            <person name="Yang L."/>
            <person name="Zheng W."/>
            <person name="Tian Y."/>
            <person name="Yu Z."/>
            <person name="Xu H.Jr."/>
            <person name="Zheng T."/>
        </authorList>
    </citation>
    <scope>NUCLEOTIDE SEQUENCE [LARGE SCALE GENOMIC DNA]</scope>
    <source>
        <strain evidence="11 12">KD52</strain>
    </source>
</reference>
<dbReference type="PROSITE" id="PS01064">
    <property type="entry name" value="PYRIDOX_OXIDASE"/>
    <property type="match status" value="1"/>
</dbReference>
<evidence type="ECO:0000313" key="11">
    <source>
        <dbReference type="EMBL" id="KGE87519.1"/>
    </source>
</evidence>
<comment type="catalytic activity">
    <reaction evidence="7">
        <text>pyridoxamine 5'-phosphate + O2 + H2O = pyridoxal 5'-phosphate + H2O2 + NH4(+)</text>
        <dbReference type="Rhea" id="RHEA:15817"/>
        <dbReference type="ChEBI" id="CHEBI:15377"/>
        <dbReference type="ChEBI" id="CHEBI:15379"/>
        <dbReference type="ChEBI" id="CHEBI:16240"/>
        <dbReference type="ChEBI" id="CHEBI:28938"/>
        <dbReference type="ChEBI" id="CHEBI:58451"/>
        <dbReference type="ChEBI" id="CHEBI:597326"/>
        <dbReference type="EC" id="1.4.3.5"/>
    </reaction>
</comment>
<organism evidence="11 12">
    <name type="scientific">Phaeodactylibacter xiamenensis</name>
    <dbReference type="NCBI Taxonomy" id="1524460"/>
    <lineage>
        <taxon>Bacteria</taxon>
        <taxon>Pseudomonadati</taxon>
        <taxon>Bacteroidota</taxon>
        <taxon>Saprospiria</taxon>
        <taxon>Saprospirales</taxon>
        <taxon>Haliscomenobacteraceae</taxon>
        <taxon>Phaeodactylibacter</taxon>
    </lineage>
</organism>
<dbReference type="GO" id="GO:0004733">
    <property type="term" value="F:pyridoxamine phosphate oxidase activity"/>
    <property type="evidence" value="ECO:0007669"/>
    <property type="project" value="UniProtKB-UniRule"/>
</dbReference>
<evidence type="ECO:0000259" key="10">
    <source>
        <dbReference type="Pfam" id="PF10590"/>
    </source>
</evidence>
<dbReference type="OrthoDB" id="9780392at2"/>
<dbReference type="Pfam" id="PF10590">
    <property type="entry name" value="PNP_phzG_C"/>
    <property type="match status" value="1"/>
</dbReference>
<evidence type="ECO:0000256" key="8">
    <source>
        <dbReference type="PIRSR" id="PIRSR000190-2"/>
    </source>
</evidence>
<dbReference type="EC" id="1.4.3.5" evidence="7"/>
<dbReference type="GO" id="GO:0008615">
    <property type="term" value="P:pyridoxine biosynthetic process"/>
    <property type="evidence" value="ECO:0007669"/>
    <property type="project" value="UniProtKB-UniRule"/>
</dbReference>
<evidence type="ECO:0000256" key="4">
    <source>
        <dbReference type="ARBA" id="ARBA00022643"/>
    </source>
</evidence>
<dbReference type="InterPro" id="IPR012349">
    <property type="entry name" value="Split_barrel_FMN-bd"/>
</dbReference>
<keyword evidence="4 7" id="KW-0288">FMN</keyword>
<dbReference type="InterPro" id="IPR019576">
    <property type="entry name" value="Pyridoxamine_oxidase_dimer_C"/>
</dbReference>
<feature type="binding site" evidence="7 8">
    <location>
        <begin position="139"/>
        <end position="140"/>
    </location>
    <ligand>
        <name>FMN</name>
        <dbReference type="ChEBI" id="CHEBI:58210"/>
    </ligand>
</feature>
<dbReference type="STRING" id="1524460.IX84_15040"/>
<evidence type="ECO:0000256" key="2">
    <source>
        <dbReference type="ARBA" id="ARBA00011738"/>
    </source>
</evidence>
<dbReference type="UniPathway" id="UPA01068">
    <property type="reaction ID" value="UER00304"/>
</dbReference>
<protein>
    <recommendedName>
        <fullName evidence="7">Pyridoxine/pyridoxamine 5'-phosphate oxidase</fullName>
        <ecNumber evidence="7">1.4.3.5</ecNumber>
    </recommendedName>
    <alternativeName>
        <fullName evidence="7">PNP/PMP oxidase</fullName>
        <shortName evidence="7">PNPOx</shortName>
    </alternativeName>
    <alternativeName>
        <fullName evidence="7">Pyridoxal 5'-phosphate synthase</fullName>
    </alternativeName>
</protein>
<feature type="domain" description="Pyridoxamine 5'-phosphate oxidase N-terminal" evidence="9">
    <location>
        <begin position="35"/>
        <end position="158"/>
    </location>
</feature>
<dbReference type="PIRSF" id="PIRSF000190">
    <property type="entry name" value="Pyd_amn-ph_oxd"/>
    <property type="match status" value="1"/>
</dbReference>
<comment type="similarity">
    <text evidence="1 7">Belongs to the pyridoxamine 5'-phosphate oxidase family.</text>
</comment>
<feature type="binding site" evidence="7">
    <location>
        <position position="130"/>
    </location>
    <ligand>
        <name>substrate</name>
    </ligand>
</feature>
<dbReference type="PANTHER" id="PTHR10851:SF0">
    <property type="entry name" value="PYRIDOXINE-5'-PHOSPHATE OXIDASE"/>
    <property type="match status" value="1"/>
</dbReference>
<sequence>MDLAMMREEFTLSGLSRETLLADPVQQFEAWFEQAESAGLNMPNAMSLATVSPDGQPSLRTVLLKYFDNTGFVFFTNYESKKAKDIAANAKVALHFPWLDLERQVKIMGRAERVSTAESAKYFLSRPHGSQLGAWVSNQSAPISSRQMLMSKFEELKQKFKKGEVPLPSFWGGYRVVPDTFEFWQGRKHRLHDRFQYTLEAEKWKIERLAP</sequence>
<name>A0A098S580_9BACT</name>
<dbReference type="InterPro" id="IPR019740">
    <property type="entry name" value="Pyridox_Oxase_CS"/>
</dbReference>
<keyword evidence="5 7" id="KW-0560">Oxidoreductase</keyword>
<proteinExistence type="inferred from homology"/>
<evidence type="ECO:0000313" key="12">
    <source>
        <dbReference type="Proteomes" id="UP000029736"/>
    </source>
</evidence>
<dbReference type="InterPro" id="IPR011576">
    <property type="entry name" value="Pyridox_Oxase_N"/>
</dbReference>
<dbReference type="AlphaFoldDB" id="A0A098S580"/>